<evidence type="ECO:0000259" key="11">
    <source>
        <dbReference type="Pfam" id="PF02540"/>
    </source>
</evidence>
<dbReference type="STRING" id="699431.SY89_00886"/>
<dbReference type="InterPro" id="IPR022310">
    <property type="entry name" value="NAD/GMP_synthase"/>
</dbReference>
<comment type="catalytic activity">
    <reaction evidence="8 10">
        <text>deamido-NAD(+) + NH4(+) + ATP = AMP + diphosphate + NAD(+) + H(+)</text>
        <dbReference type="Rhea" id="RHEA:21188"/>
        <dbReference type="ChEBI" id="CHEBI:15378"/>
        <dbReference type="ChEBI" id="CHEBI:28938"/>
        <dbReference type="ChEBI" id="CHEBI:30616"/>
        <dbReference type="ChEBI" id="CHEBI:33019"/>
        <dbReference type="ChEBI" id="CHEBI:57540"/>
        <dbReference type="ChEBI" id="CHEBI:58437"/>
        <dbReference type="ChEBI" id="CHEBI:456215"/>
        <dbReference type="EC" id="6.3.1.5"/>
    </reaction>
</comment>
<evidence type="ECO:0000256" key="2">
    <source>
        <dbReference type="ARBA" id="ARBA00022598"/>
    </source>
</evidence>
<dbReference type="GO" id="GO:0005737">
    <property type="term" value="C:cytoplasm"/>
    <property type="evidence" value="ECO:0007669"/>
    <property type="project" value="InterPro"/>
</dbReference>
<keyword evidence="13" id="KW-1185">Reference proteome</keyword>
<dbReference type="Gene3D" id="3.40.50.620">
    <property type="entry name" value="HUPs"/>
    <property type="match status" value="1"/>
</dbReference>
<dbReference type="EMBL" id="LGUC01000001">
    <property type="protein sequence ID" value="KPN30162.1"/>
    <property type="molecule type" value="Genomic_DNA"/>
</dbReference>
<accession>A0A0P7G9Y2</accession>
<comment type="pathway">
    <text evidence="8">Cofactor biosynthesis; NAD(+) biosynthesis; NAD(+) from deamido-NAD(+) (ammonia route): step 1/1.</text>
</comment>
<dbReference type="InterPro" id="IPR014729">
    <property type="entry name" value="Rossmann-like_a/b/a_fold"/>
</dbReference>
<comment type="caution">
    <text evidence="12">The sequence shown here is derived from an EMBL/GenBank/DDBJ whole genome shotgun (WGS) entry which is preliminary data.</text>
</comment>
<comment type="subunit">
    <text evidence="8">Homodimer.</text>
</comment>
<dbReference type="GO" id="GO:0005524">
    <property type="term" value="F:ATP binding"/>
    <property type="evidence" value="ECO:0007669"/>
    <property type="project" value="UniProtKB-UniRule"/>
</dbReference>
<feature type="binding site" description="in other chain" evidence="8">
    <location>
        <position position="164"/>
    </location>
    <ligand>
        <name>deamido-NAD(+)</name>
        <dbReference type="ChEBI" id="CHEBI:58437"/>
        <note>ligand shared between two neighboring subunits</note>
    </ligand>
</feature>
<feature type="binding site" description="in other chain" evidence="8">
    <location>
        <begin position="263"/>
        <end position="264"/>
    </location>
    <ligand>
        <name>deamido-NAD(+)</name>
        <dbReference type="ChEBI" id="CHEBI:58437"/>
        <note>ligand shared between two neighboring subunits</note>
    </ligand>
</feature>
<dbReference type="PANTHER" id="PTHR23090">
    <property type="entry name" value="NH 3 /GLUTAMINE-DEPENDENT NAD + SYNTHETASE"/>
    <property type="match status" value="1"/>
</dbReference>
<dbReference type="GO" id="GO:0008795">
    <property type="term" value="F:NAD+ synthase activity"/>
    <property type="evidence" value="ECO:0007669"/>
    <property type="project" value="UniProtKB-UniRule"/>
</dbReference>
<evidence type="ECO:0000256" key="4">
    <source>
        <dbReference type="ARBA" id="ARBA00022741"/>
    </source>
</evidence>
<dbReference type="RefSeq" id="WP_054583233.1">
    <property type="nucleotide sequence ID" value="NZ_LGUC01000001.1"/>
</dbReference>
<dbReference type="Proteomes" id="UP000050535">
    <property type="component" value="Unassembled WGS sequence"/>
</dbReference>
<name>A0A0P7G9Y2_9EURY</name>
<dbReference type="FunFam" id="3.40.50.620:FF:000106">
    <property type="entry name" value="Glutamine-dependent NAD(+) synthetase"/>
    <property type="match status" value="1"/>
</dbReference>
<dbReference type="EC" id="6.3.1.5" evidence="8 10"/>
<evidence type="ECO:0000313" key="12">
    <source>
        <dbReference type="EMBL" id="KPN30162.1"/>
    </source>
</evidence>
<dbReference type="OrthoDB" id="39312at2157"/>
<feature type="domain" description="NAD/GMP synthase" evidence="11">
    <location>
        <begin position="26"/>
        <end position="268"/>
    </location>
</feature>
<evidence type="ECO:0000256" key="1">
    <source>
        <dbReference type="ARBA" id="ARBA00005859"/>
    </source>
</evidence>
<keyword evidence="4 8" id="KW-0547">Nucleotide-binding</keyword>
<dbReference type="SUPFAM" id="SSF52402">
    <property type="entry name" value="Adenine nucleotide alpha hydrolases-like"/>
    <property type="match status" value="1"/>
</dbReference>
<feature type="binding site" evidence="8">
    <location>
        <position position="53"/>
    </location>
    <ligand>
        <name>Mg(2+)</name>
        <dbReference type="ChEBI" id="CHEBI:18420"/>
    </ligand>
</feature>
<feature type="binding site" evidence="8">
    <location>
        <position position="151"/>
    </location>
    <ligand>
        <name>ATP</name>
        <dbReference type="ChEBI" id="CHEBI:30616"/>
    </ligand>
</feature>
<dbReference type="NCBIfam" id="NF010587">
    <property type="entry name" value="PRK13980.1"/>
    <property type="match status" value="1"/>
</dbReference>
<feature type="binding site" evidence="8">
    <location>
        <position position="156"/>
    </location>
    <ligand>
        <name>Mg(2+)</name>
        <dbReference type="ChEBI" id="CHEBI:18420"/>
    </ligand>
</feature>
<evidence type="ECO:0000256" key="7">
    <source>
        <dbReference type="ARBA" id="ARBA00023027"/>
    </source>
</evidence>
<sequence length="277" mass="30039">MPEDVLTENAPLDIRFSEEELETAREEIVSFIEDTVDAAGADGAVLGLSGGIDSTLTAYLAVEALGEEGLHGLTMPARVSDDELMSDAEAVAQSLGIPYDVIEIEPIAEQFDKAFPEGVDDRTAAGNVRVRTRAVLNYYVANVENRIVLGTGNRSEAMTGYFTKYGDQAVDCNPIGDLYKQQVRQLAAHVGVPHELVMQTPTAEMWAGQTDEEEMGLNYDHLDAVLALHVDGPLSKAATVRYVDGVTEDHVERVVELVERSAHKRSMPPAPGVSVRE</sequence>
<evidence type="ECO:0000256" key="5">
    <source>
        <dbReference type="ARBA" id="ARBA00022840"/>
    </source>
</evidence>
<dbReference type="HAMAP" id="MF_00193">
    <property type="entry name" value="NadE_ammonia_dep"/>
    <property type="match status" value="1"/>
</dbReference>
<comment type="similarity">
    <text evidence="1 8 9">Belongs to the NAD synthetase family.</text>
</comment>
<feature type="binding site" evidence="8">
    <location>
        <position position="202"/>
    </location>
    <ligand>
        <name>ATP</name>
        <dbReference type="ChEBI" id="CHEBI:30616"/>
    </ligand>
</feature>
<dbReference type="Pfam" id="PF02540">
    <property type="entry name" value="NAD_synthase"/>
    <property type="match status" value="1"/>
</dbReference>
<dbReference type="GO" id="GO:0003952">
    <property type="term" value="F:NAD+ synthase (glutamine-hydrolyzing) activity"/>
    <property type="evidence" value="ECO:0007669"/>
    <property type="project" value="InterPro"/>
</dbReference>
<comment type="function">
    <text evidence="8">Catalyzes the ATP-dependent amidation of deamido-NAD to form NAD. Uses ammonia as a nitrogen source.</text>
</comment>
<organism evidence="12 13">
    <name type="scientific">Halolamina pelagica</name>
    <dbReference type="NCBI Taxonomy" id="699431"/>
    <lineage>
        <taxon>Archaea</taxon>
        <taxon>Methanobacteriati</taxon>
        <taxon>Methanobacteriota</taxon>
        <taxon>Stenosarchaea group</taxon>
        <taxon>Halobacteria</taxon>
        <taxon>Halobacteriales</taxon>
        <taxon>Haloferacaceae</taxon>
    </lineage>
</organism>
<evidence type="ECO:0000256" key="3">
    <source>
        <dbReference type="ARBA" id="ARBA00022723"/>
    </source>
</evidence>
<keyword evidence="7 8" id="KW-0520">NAD</keyword>
<keyword evidence="6 8" id="KW-0460">Magnesium</keyword>
<evidence type="ECO:0000256" key="8">
    <source>
        <dbReference type="HAMAP-Rule" id="MF_00193"/>
    </source>
</evidence>
<dbReference type="GO" id="GO:0046872">
    <property type="term" value="F:metal ion binding"/>
    <property type="evidence" value="ECO:0007669"/>
    <property type="project" value="UniProtKB-KW"/>
</dbReference>
<keyword evidence="3 8" id="KW-0479">Metal-binding</keyword>
<evidence type="ECO:0000256" key="10">
    <source>
        <dbReference type="RuleBase" id="RU003812"/>
    </source>
</evidence>
<evidence type="ECO:0000256" key="6">
    <source>
        <dbReference type="ARBA" id="ARBA00022842"/>
    </source>
</evidence>
<dbReference type="PANTHER" id="PTHR23090:SF9">
    <property type="entry name" value="GLUTAMINE-DEPENDENT NAD(+) SYNTHETASE"/>
    <property type="match status" value="1"/>
</dbReference>
<dbReference type="UniPathway" id="UPA00253">
    <property type="reaction ID" value="UER00333"/>
</dbReference>
<dbReference type="InterPro" id="IPR022926">
    <property type="entry name" value="NH(3)-dep_NAD(+)_synth"/>
</dbReference>
<dbReference type="PATRIC" id="fig|699431.3.peg.914"/>
<evidence type="ECO:0000313" key="13">
    <source>
        <dbReference type="Proteomes" id="UP000050535"/>
    </source>
</evidence>
<protein>
    <recommendedName>
        <fullName evidence="8 10">NH(3)-dependent NAD(+) synthetase</fullName>
        <ecNumber evidence="8 10">6.3.1.5</ecNumber>
    </recommendedName>
</protein>
<dbReference type="AlphaFoldDB" id="A0A0P7G9Y2"/>
<keyword evidence="5 8" id="KW-0067">ATP-binding</keyword>
<dbReference type="InterPro" id="IPR003694">
    <property type="entry name" value="NAD_synthase"/>
</dbReference>
<feature type="binding site" description="in other chain" evidence="8">
    <location>
        <position position="131"/>
    </location>
    <ligand>
        <name>deamido-NAD(+)</name>
        <dbReference type="ChEBI" id="CHEBI:58437"/>
        <note>ligand shared between two neighboring subunits</note>
    </ligand>
</feature>
<feature type="binding site" evidence="8">
    <location>
        <position position="171"/>
    </location>
    <ligand>
        <name>deamido-NAD(+)</name>
        <dbReference type="ChEBI" id="CHEBI:58437"/>
        <note>ligand shared between two neighboring subunits</note>
    </ligand>
</feature>
<evidence type="ECO:0000256" key="9">
    <source>
        <dbReference type="RuleBase" id="RU003811"/>
    </source>
</evidence>
<gene>
    <name evidence="8 12" type="primary">nadE</name>
    <name evidence="12" type="ORF">SY89_00886</name>
</gene>
<dbReference type="NCBIfam" id="TIGR00552">
    <property type="entry name" value="nadE"/>
    <property type="match status" value="1"/>
</dbReference>
<dbReference type="GO" id="GO:0009435">
    <property type="term" value="P:NAD+ biosynthetic process"/>
    <property type="evidence" value="ECO:0007669"/>
    <property type="project" value="UniProtKB-UniRule"/>
</dbReference>
<dbReference type="CDD" id="cd00553">
    <property type="entry name" value="NAD_synthase"/>
    <property type="match status" value="1"/>
</dbReference>
<proteinExistence type="inferred from homology"/>
<reference evidence="13" key="1">
    <citation type="submission" date="2013-11" db="EMBL/GenBank/DDBJ databases">
        <authorList>
            <person name="Hoang H.T."/>
            <person name="Killian M.L."/>
            <person name="Madson D.M."/>
            <person name="Arruda P.H.E."/>
            <person name="Sun D."/>
            <person name="Schwartz K.J."/>
            <person name="Yoon K."/>
        </authorList>
    </citation>
    <scope>NUCLEOTIDE SEQUENCE [LARGE SCALE GENOMIC DNA]</scope>
    <source>
        <strain evidence="13">CDK2</strain>
    </source>
</reference>
<keyword evidence="2 8" id="KW-0436">Ligase</keyword>
<feature type="binding site" evidence="8">
    <location>
        <position position="180"/>
    </location>
    <ligand>
        <name>ATP</name>
        <dbReference type="ChEBI" id="CHEBI:30616"/>
    </ligand>
</feature>
<feature type="binding site" evidence="8">
    <location>
        <begin position="47"/>
        <end position="54"/>
    </location>
    <ligand>
        <name>ATP</name>
        <dbReference type="ChEBI" id="CHEBI:30616"/>
    </ligand>
</feature>
<dbReference type="GO" id="GO:0004359">
    <property type="term" value="F:glutaminase activity"/>
    <property type="evidence" value="ECO:0007669"/>
    <property type="project" value="InterPro"/>
</dbReference>